<evidence type="ECO:0000313" key="3">
    <source>
        <dbReference type="EMBL" id="HEM67692.1"/>
    </source>
</evidence>
<dbReference type="Pfam" id="PF17746">
    <property type="entry name" value="SfsA_N"/>
    <property type="match status" value="1"/>
</dbReference>
<dbReference type="CDD" id="cd22358">
    <property type="entry name" value="SfsA-like_archaeal"/>
    <property type="match status" value="1"/>
</dbReference>
<gene>
    <name evidence="3" type="primary">sfsA</name>
    <name evidence="3" type="ORF">ENO26_09070</name>
</gene>
<accession>A0A7J2U663</accession>
<organism evidence="3">
    <name type="scientific">Ignisphaera aggregans</name>
    <dbReference type="NCBI Taxonomy" id="334771"/>
    <lineage>
        <taxon>Archaea</taxon>
        <taxon>Thermoproteota</taxon>
        <taxon>Thermoprotei</taxon>
        <taxon>Desulfurococcales</taxon>
        <taxon>Desulfurococcaceae</taxon>
        <taxon>Ignisphaera</taxon>
    </lineage>
</organism>
<dbReference type="EMBL" id="DSEU01000062">
    <property type="protein sequence ID" value="HEM67692.1"/>
    <property type="molecule type" value="Genomic_DNA"/>
</dbReference>
<feature type="domain" description="SfsA N-terminal OB" evidence="2">
    <location>
        <begin position="13"/>
        <end position="77"/>
    </location>
</feature>
<dbReference type="PANTHER" id="PTHR30545">
    <property type="entry name" value="SUGAR FERMENTATION STIMULATION PROTEIN A"/>
    <property type="match status" value="1"/>
</dbReference>
<dbReference type="GO" id="GO:0003677">
    <property type="term" value="F:DNA binding"/>
    <property type="evidence" value="ECO:0007669"/>
    <property type="project" value="InterPro"/>
</dbReference>
<dbReference type="InterPro" id="IPR005224">
    <property type="entry name" value="SfsA"/>
</dbReference>
<dbReference type="AlphaFoldDB" id="A0A7J2U663"/>
<feature type="domain" description="Sugar fermentation stimulation protein C-terminal" evidence="1">
    <location>
        <begin position="82"/>
        <end position="217"/>
    </location>
</feature>
<dbReference type="NCBIfam" id="TIGR00230">
    <property type="entry name" value="sfsA"/>
    <property type="match status" value="1"/>
</dbReference>
<evidence type="ECO:0000259" key="1">
    <source>
        <dbReference type="Pfam" id="PF03749"/>
    </source>
</evidence>
<proteinExistence type="predicted"/>
<protein>
    <submittedName>
        <fullName evidence="3">DNA/RNA nuclease SfsA</fullName>
    </submittedName>
</protein>
<dbReference type="PANTHER" id="PTHR30545:SF2">
    <property type="entry name" value="SUGAR FERMENTATION STIMULATION PROTEIN A"/>
    <property type="match status" value="1"/>
</dbReference>
<dbReference type="Gene3D" id="2.40.50.580">
    <property type="match status" value="1"/>
</dbReference>
<reference evidence="3" key="1">
    <citation type="journal article" date="2020" name="mSystems">
        <title>Genome- and Community-Level Interaction Insights into Carbon Utilization and Element Cycling Functions of Hydrothermarchaeota in Hydrothermal Sediment.</title>
        <authorList>
            <person name="Zhou Z."/>
            <person name="Liu Y."/>
            <person name="Xu W."/>
            <person name="Pan J."/>
            <person name="Luo Z.H."/>
            <person name="Li M."/>
        </authorList>
    </citation>
    <scope>NUCLEOTIDE SEQUENCE [LARGE SCALE GENOMIC DNA]</scope>
    <source>
        <strain evidence="3">SpSt-125</strain>
    </source>
</reference>
<dbReference type="InterPro" id="IPR040452">
    <property type="entry name" value="SfsA_C"/>
</dbReference>
<dbReference type="Gene3D" id="3.40.1350.60">
    <property type="match status" value="1"/>
</dbReference>
<dbReference type="Pfam" id="PF03749">
    <property type="entry name" value="SfsA"/>
    <property type="match status" value="1"/>
</dbReference>
<dbReference type="InterPro" id="IPR041465">
    <property type="entry name" value="SfsA_N"/>
</dbReference>
<sequence>MSIDELIKCEILMRTTRFTVAVKINGKETLAYLGNSGRLSQFLKPGSTGYLTKMNRGNARKLSYRLVGIKDKGYAAIVDTKMHEEVFAVLVDRDLLPWLQGFRIVKRYPRVDGRVLDYLLVSRGRYILVEIKSAVLRLPGDVAGYPDAPTPRGRQHLKLLADIASKHSYESLVVFICALPSVKKFQLYCDEDKEIDAIARHAQEKGVKFKAIGIYLDPYRKKVVLDNPDAPVDLECYKLH</sequence>
<comment type="caution">
    <text evidence="3">The sequence shown here is derived from an EMBL/GenBank/DDBJ whole genome shotgun (WGS) entry which is preliminary data.</text>
</comment>
<name>A0A7J2U663_9CREN</name>
<evidence type="ECO:0000259" key="2">
    <source>
        <dbReference type="Pfam" id="PF17746"/>
    </source>
</evidence>